<protein>
    <submittedName>
        <fullName evidence="1">Uncharacterized protein</fullName>
    </submittedName>
</protein>
<reference evidence="1 2" key="1">
    <citation type="submission" date="2019-09" db="EMBL/GenBank/DDBJ databases">
        <authorList>
            <person name="Depoorter E."/>
        </authorList>
    </citation>
    <scope>NUCLEOTIDE SEQUENCE [LARGE SCALE GENOMIC DNA]</scope>
    <source>
        <strain evidence="1">LMG 6863</strain>
    </source>
</reference>
<gene>
    <name evidence="1" type="ORF">BLA6863_01928</name>
</gene>
<evidence type="ECO:0000313" key="2">
    <source>
        <dbReference type="Proteomes" id="UP000494170"/>
    </source>
</evidence>
<name>A0A6P2JGF1_BURL3</name>
<sequence>MCNCHEDPAEPEGATCIVCGCETGEADFELVDDEFNEAHPMCPACQAESRMRGQCCEYCDNPAEYETESGFLCCDHHSDYVDAYVARD</sequence>
<dbReference type="Proteomes" id="UP000494170">
    <property type="component" value="Unassembled WGS sequence"/>
</dbReference>
<proteinExistence type="predicted"/>
<dbReference type="EMBL" id="CABVPY010000009">
    <property type="protein sequence ID" value="VWB43113.1"/>
    <property type="molecule type" value="Genomic_DNA"/>
</dbReference>
<evidence type="ECO:0000313" key="1">
    <source>
        <dbReference type="EMBL" id="VWB43113.1"/>
    </source>
</evidence>
<dbReference type="AlphaFoldDB" id="A0A6P2JGF1"/>
<accession>A0A6P2JGF1</accession>
<organism evidence="1 2">
    <name type="scientific">Burkholderia lata (strain ATCC 17760 / DSM 23089 / LMG 22485 / NCIMB 9086 / R18194 / 383)</name>
    <dbReference type="NCBI Taxonomy" id="482957"/>
    <lineage>
        <taxon>Bacteria</taxon>
        <taxon>Pseudomonadati</taxon>
        <taxon>Pseudomonadota</taxon>
        <taxon>Betaproteobacteria</taxon>
        <taxon>Burkholderiales</taxon>
        <taxon>Burkholderiaceae</taxon>
        <taxon>Burkholderia</taxon>
        <taxon>Burkholderia cepacia complex</taxon>
    </lineage>
</organism>